<dbReference type="InterPro" id="IPR005764">
    <property type="entry name" value="Ade_phspho_trans"/>
</dbReference>
<dbReference type="GO" id="GO:0003999">
    <property type="term" value="F:adenine phosphoribosyltransferase activity"/>
    <property type="evidence" value="ECO:0007669"/>
    <property type="project" value="UniProtKB-UniRule"/>
</dbReference>
<protein>
    <recommendedName>
        <fullName evidence="6 11">Adenine phosphoribosyltransferase</fullName>
        <shortName evidence="11">APRT</shortName>
        <ecNumber evidence="6 11">2.4.2.7</ecNumber>
    </recommendedName>
</protein>
<dbReference type="HAMAP" id="MF_00004">
    <property type="entry name" value="Aden_phosphoribosyltr"/>
    <property type="match status" value="1"/>
</dbReference>
<dbReference type="EMBL" id="BMPO01000009">
    <property type="protein sequence ID" value="GGK06860.1"/>
    <property type="molecule type" value="Genomic_DNA"/>
</dbReference>
<comment type="caution">
    <text evidence="13">The sequence shown here is derived from an EMBL/GenBank/DDBJ whole genome shotgun (WGS) entry which is preliminary data.</text>
</comment>
<dbReference type="AlphaFoldDB" id="A0A917Q246"/>
<comment type="function">
    <text evidence="11">Catalyzes a salvage reaction resulting in the formation of AMP, that is energically less costly than de novo synthesis.</text>
</comment>
<dbReference type="EC" id="2.4.2.7" evidence="6 11"/>
<dbReference type="Proteomes" id="UP000635983">
    <property type="component" value="Unassembled WGS sequence"/>
</dbReference>
<evidence type="ECO:0000256" key="5">
    <source>
        <dbReference type="ARBA" id="ARBA00011738"/>
    </source>
</evidence>
<evidence type="ECO:0000256" key="10">
    <source>
        <dbReference type="ARBA" id="ARBA00022726"/>
    </source>
</evidence>
<gene>
    <name evidence="11 13" type="primary">apt</name>
    <name evidence="13" type="ORF">GCM10009304_36350</name>
</gene>
<dbReference type="NCBIfam" id="NF002634">
    <property type="entry name" value="PRK02304.1-3"/>
    <property type="match status" value="1"/>
</dbReference>
<comment type="subcellular location">
    <subcellularLocation>
        <location evidence="2 11">Cytoplasm</location>
    </subcellularLocation>
</comment>
<evidence type="ECO:0000256" key="2">
    <source>
        <dbReference type="ARBA" id="ARBA00004496"/>
    </source>
</evidence>
<evidence type="ECO:0000256" key="4">
    <source>
        <dbReference type="ARBA" id="ARBA00008391"/>
    </source>
</evidence>
<evidence type="ECO:0000313" key="14">
    <source>
        <dbReference type="Proteomes" id="UP000635983"/>
    </source>
</evidence>
<evidence type="ECO:0000256" key="3">
    <source>
        <dbReference type="ARBA" id="ARBA00004659"/>
    </source>
</evidence>
<feature type="domain" description="Phosphoribosyltransferase" evidence="12">
    <location>
        <begin position="63"/>
        <end position="182"/>
    </location>
</feature>
<sequence length="208" mass="23009">MPDVDSLEPELTYVHNWPYTFTSGSLMIFDEITLKPYIRAVPDFPKPGVVFRDITPLFQSPRAFRMVVDSLVQRYVETEITHIAALDARGFLIGPMLAYALNKPLVLFRKKGKLPAEALMETYQTEYGDAVIEVHKDTLCEGDSVLLVDDLIATGGTLMAAANLVRRMGAHVYEAAAIVDLPELGGSLRLNDAGISTFSLVAFELSER</sequence>
<evidence type="ECO:0000259" key="12">
    <source>
        <dbReference type="Pfam" id="PF00156"/>
    </source>
</evidence>
<keyword evidence="9 11" id="KW-0808">Transferase</keyword>
<accession>A0A917Q246</accession>
<dbReference type="Pfam" id="PF00156">
    <property type="entry name" value="Pribosyltran"/>
    <property type="match status" value="1"/>
</dbReference>
<dbReference type="GO" id="GO:0005829">
    <property type="term" value="C:cytosol"/>
    <property type="evidence" value="ECO:0007669"/>
    <property type="project" value="TreeGrafter"/>
</dbReference>
<dbReference type="FunFam" id="3.40.50.2020:FF:000021">
    <property type="entry name" value="Adenine phosphoribosyltransferase"/>
    <property type="match status" value="1"/>
</dbReference>
<dbReference type="GO" id="GO:0006166">
    <property type="term" value="P:purine ribonucleoside salvage"/>
    <property type="evidence" value="ECO:0007669"/>
    <property type="project" value="UniProtKB-UniRule"/>
</dbReference>
<comment type="pathway">
    <text evidence="3 11">Purine metabolism; AMP biosynthesis via salvage pathway; AMP from adenine: step 1/1.</text>
</comment>
<reference evidence="13" key="2">
    <citation type="submission" date="2020-09" db="EMBL/GenBank/DDBJ databases">
        <authorList>
            <person name="Sun Q."/>
            <person name="Ohkuma M."/>
        </authorList>
    </citation>
    <scope>NUCLEOTIDE SEQUENCE</scope>
    <source>
        <strain evidence="13">JCM 30078</strain>
    </source>
</reference>
<evidence type="ECO:0000256" key="7">
    <source>
        <dbReference type="ARBA" id="ARBA00022490"/>
    </source>
</evidence>
<comment type="catalytic activity">
    <reaction evidence="1 11">
        <text>AMP + diphosphate = 5-phospho-alpha-D-ribose 1-diphosphate + adenine</text>
        <dbReference type="Rhea" id="RHEA:16609"/>
        <dbReference type="ChEBI" id="CHEBI:16708"/>
        <dbReference type="ChEBI" id="CHEBI:33019"/>
        <dbReference type="ChEBI" id="CHEBI:58017"/>
        <dbReference type="ChEBI" id="CHEBI:456215"/>
        <dbReference type="EC" id="2.4.2.7"/>
    </reaction>
</comment>
<comment type="subunit">
    <text evidence="5 11">Homodimer.</text>
</comment>
<dbReference type="NCBIfam" id="NF002636">
    <property type="entry name" value="PRK02304.1-5"/>
    <property type="match status" value="1"/>
</dbReference>
<keyword evidence="7 11" id="KW-0963">Cytoplasm</keyword>
<proteinExistence type="inferred from homology"/>
<keyword evidence="10 11" id="KW-0660">Purine salvage</keyword>
<dbReference type="GO" id="GO:0006168">
    <property type="term" value="P:adenine salvage"/>
    <property type="evidence" value="ECO:0007669"/>
    <property type="project" value="InterPro"/>
</dbReference>
<evidence type="ECO:0000256" key="1">
    <source>
        <dbReference type="ARBA" id="ARBA00000868"/>
    </source>
</evidence>
<evidence type="ECO:0000313" key="13">
    <source>
        <dbReference type="EMBL" id="GGK06860.1"/>
    </source>
</evidence>
<dbReference type="NCBIfam" id="TIGR01090">
    <property type="entry name" value="apt"/>
    <property type="match status" value="1"/>
</dbReference>
<dbReference type="PANTHER" id="PTHR11776">
    <property type="entry name" value="ADENINE PHOSPHORIBOSYLTRANSFERASE"/>
    <property type="match status" value="1"/>
</dbReference>
<keyword evidence="8 11" id="KW-0328">Glycosyltransferase</keyword>
<evidence type="ECO:0000256" key="9">
    <source>
        <dbReference type="ARBA" id="ARBA00022679"/>
    </source>
</evidence>
<evidence type="ECO:0000256" key="8">
    <source>
        <dbReference type="ARBA" id="ARBA00022676"/>
    </source>
</evidence>
<dbReference type="InterPro" id="IPR000836">
    <property type="entry name" value="PRTase_dom"/>
</dbReference>
<dbReference type="InterPro" id="IPR029057">
    <property type="entry name" value="PRTase-like"/>
</dbReference>
<dbReference type="CDD" id="cd06223">
    <property type="entry name" value="PRTases_typeI"/>
    <property type="match status" value="1"/>
</dbReference>
<evidence type="ECO:0000256" key="6">
    <source>
        <dbReference type="ARBA" id="ARBA00011893"/>
    </source>
</evidence>
<keyword evidence="14" id="KW-1185">Reference proteome</keyword>
<dbReference type="PANTHER" id="PTHR11776:SF7">
    <property type="entry name" value="PHOSPHORIBOSYLTRANSFERASE DOMAIN-CONTAINING PROTEIN"/>
    <property type="match status" value="1"/>
</dbReference>
<organism evidence="13 14">
    <name type="scientific">Pseudomonas matsuisoli</name>
    <dbReference type="NCBI Taxonomy" id="1515666"/>
    <lineage>
        <taxon>Bacteria</taxon>
        <taxon>Pseudomonadati</taxon>
        <taxon>Pseudomonadota</taxon>
        <taxon>Gammaproteobacteria</taxon>
        <taxon>Pseudomonadales</taxon>
        <taxon>Pseudomonadaceae</taxon>
        <taxon>Pseudomonas</taxon>
    </lineage>
</organism>
<reference evidence="13" key="1">
    <citation type="journal article" date="2014" name="Int. J. Syst. Evol. Microbiol.">
        <title>Complete genome sequence of Corynebacterium casei LMG S-19264T (=DSM 44701T), isolated from a smear-ripened cheese.</title>
        <authorList>
            <consortium name="US DOE Joint Genome Institute (JGI-PGF)"/>
            <person name="Walter F."/>
            <person name="Albersmeier A."/>
            <person name="Kalinowski J."/>
            <person name="Ruckert C."/>
        </authorList>
    </citation>
    <scope>NUCLEOTIDE SEQUENCE</scope>
    <source>
        <strain evidence="13">JCM 30078</strain>
    </source>
</reference>
<evidence type="ECO:0000256" key="11">
    <source>
        <dbReference type="HAMAP-Rule" id="MF_00004"/>
    </source>
</evidence>
<comment type="similarity">
    <text evidence="4 11">Belongs to the purine/pyrimidine phosphoribosyltransferase family.</text>
</comment>
<dbReference type="SUPFAM" id="SSF53271">
    <property type="entry name" value="PRTase-like"/>
    <property type="match status" value="1"/>
</dbReference>
<dbReference type="InterPro" id="IPR050120">
    <property type="entry name" value="Adenine_PRTase"/>
</dbReference>
<name>A0A917Q246_9PSED</name>
<dbReference type="GO" id="GO:0044209">
    <property type="term" value="P:AMP salvage"/>
    <property type="evidence" value="ECO:0007669"/>
    <property type="project" value="UniProtKB-UniRule"/>
</dbReference>
<dbReference type="Gene3D" id="3.40.50.2020">
    <property type="match status" value="1"/>
</dbReference>